<sequence length="242" mass="25668">MTVRFTKQGARVAATNIVVDPNVVIKVAGEKTVIGIGQRKKVKKTDGLYVKAAGIMPRFVKEVTSKNPQNIKAGDKLTVSVFEPGDEVKITGTTKGKGFAGGVKRWGFHGGPKTHGQSDRHRAPGSIGAGTTPGRVYKGKHMAGHMGSARITINGLEVIDVDTVNNLLTVKGAVPGARNGFLIIEKVGKVKGYTPPPPPNEEKQAEKEAEAEAEAKSKEAQEEPTQSGVSEPLKEKEAENAE</sequence>
<keyword evidence="4 8" id="KW-0689">Ribosomal protein</keyword>
<dbReference type="GO" id="GO:0022625">
    <property type="term" value="C:cytosolic large ribosomal subunit"/>
    <property type="evidence" value="ECO:0007669"/>
    <property type="project" value="TreeGrafter"/>
</dbReference>
<dbReference type="AlphaFoldDB" id="A0A0G0R7G2"/>
<evidence type="ECO:0000256" key="6">
    <source>
        <dbReference type="NCBIfam" id="TIGR03625"/>
    </source>
</evidence>
<dbReference type="GO" id="GO:0003735">
    <property type="term" value="F:structural constituent of ribosome"/>
    <property type="evidence" value="ECO:0007669"/>
    <property type="project" value="UniProtKB-UniRule"/>
</dbReference>
<dbReference type="SUPFAM" id="SSF50447">
    <property type="entry name" value="Translation proteins"/>
    <property type="match status" value="1"/>
</dbReference>
<dbReference type="PANTHER" id="PTHR11229:SF16">
    <property type="entry name" value="LARGE RIBOSOMAL SUBUNIT PROTEIN UL3C"/>
    <property type="match status" value="1"/>
</dbReference>
<dbReference type="PATRIC" id="fig|1618405.3.peg.910"/>
<dbReference type="InterPro" id="IPR019927">
    <property type="entry name" value="Ribosomal_uL3_bac/org-type"/>
</dbReference>
<dbReference type="InterPro" id="IPR000597">
    <property type="entry name" value="Ribosomal_uL3"/>
</dbReference>
<keyword evidence="5" id="KW-0687">Ribonucleoprotein</keyword>
<reference evidence="8 9" key="1">
    <citation type="journal article" date="2015" name="Nature">
        <title>rRNA introns, odd ribosomes, and small enigmatic genomes across a large radiation of phyla.</title>
        <authorList>
            <person name="Brown C.T."/>
            <person name="Hug L.A."/>
            <person name="Thomas B.C."/>
            <person name="Sharon I."/>
            <person name="Castelle C.J."/>
            <person name="Singh A."/>
            <person name="Wilkins M.J."/>
            <person name="Williams K.H."/>
            <person name="Banfield J.F."/>
        </authorList>
    </citation>
    <scope>NUCLEOTIDE SEQUENCE [LARGE SCALE GENOMIC DNA]</scope>
</reference>
<organism evidence="8 9">
    <name type="scientific">Candidatus Curtissbacteria bacterium GW2011_GWA1_40_16</name>
    <dbReference type="NCBI Taxonomy" id="1618405"/>
    <lineage>
        <taxon>Bacteria</taxon>
        <taxon>Candidatus Curtissiibacteriota</taxon>
    </lineage>
</organism>
<comment type="similarity">
    <text evidence="1">Belongs to the universal ribosomal protein uL3 family.</text>
</comment>
<proteinExistence type="inferred from homology"/>
<feature type="region of interest" description="Disordered" evidence="7">
    <location>
        <begin position="108"/>
        <end position="134"/>
    </location>
</feature>
<dbReference type="Pfam" id="PF00297">
    <property type="entry name" value="Ribosomal_L3"/>
    <property type="match status" value="1"/>
</dbReference>
<name>A0A0G0R7G2_9BACT</name>
<evidence type="ECO:0000256" key="2">
    <source>
        <dbReference type="ARBA" id="ARBA00022730"/>
    </source>
</evidence>
<dbReference type="EMBL" id="LBYI01000036">
    <property type="protein sequence ID" value="KKR48664.1"/>
    <property type="molecule type" value="Genomic_DNA"/>
</dbReference>
<evidence type="ECO:0000256" key="4">
    <source>
        <dbReference type="ARBA" id="ARBA00022980"/>
    </source>
</evidence>
<comment type="caution">
    <text evidence="8">The sequence shown here is derived from an EMBL/GenBank/DDBJ whole genome shotgun (WGS) entry which is preliminary data.</text>
</comment>
<dbReference type="GO" id="GO:0006412">
    <property type="term" value="P:translation"/>
    <property type="evidence" value="ECO:0007669"/>
    <property type="project" value="UniProtKB-UniRule"/>
</dbReference>
<feature type="compositionally biased region" description="Basic and acidic residues" evidence="7">
    <location>
        <begin position="232"/>
        <end position="242"/>
    </location>
</feature>
<evidence type="ECO:0000256" key="3">
    <source>
        <dbReference type="ARBA" id="ARBA00022884"/>
    </source>
</evidence>
<evidence type="ECO:0000313" key="9">
    <source>
        <dbReference type="Proteomes" id="UP000034531"/>
    </source>
</evidence>
<dbReference type="NCBIfam" id="TIGR03625">
    <property type="entry name" value="L3_bact"/>
    <property type="match status" value="1"/>
</dbReference>
<evidence type="ECO:0000256" key="7">
    <source>
        <dbReference type="SAM" id="MobiDB-lite"/>
    </source>
</evidence>
<dbReference type="GO" id="GO:0019843">
    <property type="term" value="F:rRNA binding"/>
    <property type="evidence" value="ECO:0007669"/>
    <property type="project" value="UniProtKB-KW"/>
</dbReference>
<keyword evidence="3" id="KW-0694">RNA-binding</keyword>
<dbReference type="InterPro" id="IPR009000">
    <property type="entry name" value="Transl_B-barrel_sf"/>
</dbReference>
<feature type="compositionally biased region" description="Basic and acidic residues" evidence="7">
    <location>
        <begin position="200"/>
        <end position="221"/>
    </location>
</feature>
<protein>
    <recommendedName>
        <fullName evidence="6">50S ribosomal protein L3</fullName>
    </recommendedName>
</protein>
<gene>
    <name evidence="8" type="ORF">UT84_C0036G0003</name>
</gene>
<evidence type="ECO:0000256" key="5">
    <source>
        <dbReference type="ARBA" id="ARBA00023274"/>
    </source>
</evidence>
<accession>A0A0G0R7G2</accession>
<keyword evidence="2" id="KW-0699">rRNA-binding</keyword>
<dbReference type="PANTHER" id="PTHR11229">
    <property type="entry name" value="50S RIBOSOMAL PROTEIN L3"/>
    <property type="match status" value="1"/>
</dbReference>
<evidence type="ECO:0000313" key="8">
    <source>
        <dbReference type="EMBL" id="KKR48664.1"/>
    </source>
</evidence>
<dbReference type="Gene3D" id="2.40.30.10">
    <property type="entry name" value="Translation factors"/>
    <property type="match status" value="1"/>
</dbReference>
<dbReference type="Proteomes" id="UP000034531">
    <property type="component" value="Unassembled WGS sequence"/>
</dbReference>
<feature type="region of interest" description="Disordered" evidence="7">
    <location>
        <begin position="189"/>
        <end position="242"/>
    </location>
</feature>
<dbReference type="FunFam" id="2.40.30.10:FF:000004">
    <property type="entry name" value="50S ribosomal protein L3"/>
    <property type="match status" value="1"/>
</dbReference>
<evidence type="ECO:0000256" key="1">
    <source>
        <dbReference type="ARBA" id="ARBA00006540"/>
    </source>
</evidence>